<dbReference type="AlphaFoldDB" id="A0A381ZCU5"/>
<name>A0A381ZCU5_9ZZZZ</name>
<proteinExistence type="predicted"/>
<evidence type="ECO:0000313" key="1">
    <source>
        <dbReference type="EMBL" id="SVA86573.1"/>
    </source>
</evidence>
<gene>
    <name evidence="1" type="ORF">METZ01_LOCUS139427</name>
</gene>
<accession>A0A381ZCU5</accession>
<protein>
    <submittedName>
        <fullName evidence="1">Uncharacterized protein</fullName>
    </submittedName>
</protein>
<organism evidence="1">
    <name type="scientific">marine metagenome</name>
    <dbReference type="NCBI Taxonomy" id="408172"/>
    <lineage>
        <taxon>unclassified sequences</taxon>
        <taxon>metagenomes</taxon>
        <taxon>ecological metagenomes</taxon>
    </lineage>
</organism>
<reference evidence="1" key="1">
    <citation type="submission" date="2018-05" db="EMBL/GenBank/DDBJ databases">
        <authorList>
            <person name="Lanie J.A."/>
            <person name="Ng W.-L."/>
            <person name="Kazmierczak K.M."/>
            <person name="Andrzejewski T.M."/>
            <person name="Davidsen T.M."/>
            <person name="Wayne K.J."/>
            <person name="Tettelin H."/>
            <person name="Glass J.I."/>
            <person name="Rusch D."/>
            <person name="Podicherti R."/>
            <person name="Tsui H.-C.T."/>
            <person name="Winkler M.E."/>
        </authorList>
    </citation>
    <scope>NUCLEOTIDE SEQUENCE</scope>
</reference>
<sequence>MNSLCVVFIVQKSLISRYITIDGFPSYYDNLSGKGYHGQLFMTVIY</sequence>
<dbReference type="EMBL" id="UINC01020669">
    <property type="protein sequence ID" value="SVA86573.1"/>
    <property type="molecule type" value="Genomic_DNA"/>
</dbReference>